<dbReference type="GO" id="GO:0004540">
    <property type="term" value="F:RNA nuclease activity"/>
    <property type="evidence" value="ECO:0007669"/>
    <property type="project" value="InterPro"/>
</dbReference>
<sequence>MAPRPACSGWPPDCGAAARGRTAGSGDAWRRNALCGWTIKRRYGFCPYNPQQCHGAARGFTARDGALQYAKGFKAILCRSATIEVIQGRKPKFEEILLDEVVKIARLRCIQPPAFAAPLSRAFRTSGLFFGLRLRHGAGMGTAILIDGAFFLKRFRRIEPGNYFNATRAADCAWRWAIAHLKEHTTKHDLYRIFFYDCPPLEKQMRNPITSRSVNFKASEEAVFRRELHQRLRCKRKVALRLGHLSDMTEWTIKQNVITDLLKGKKKFDTLTADDVIPSVRQKGVDMRIGVDISALVLKRQVDQIVLIAGDADFVPAAKLARREGVDFVLDPMWLPVSEGLHEHIDGKRSTCPKPVLPKKDEAQEVVGAEVQAPAV</sequence>
<dbReference type="InterPro" id="IPR021139">
    <property type="entry name" value="NYN"/>
</dbReference>
<dbReference type="Proteomes" id="UP000045978">
    <property type="component" value="Unassembled WGS sequence"/>
</dbReference>
<dbReference type="EMBL" id="CXOJ01000005">
    <property type="protein sequence ID" value="CTP83338.1"/>
    <property type="molecule type" value="Genomic_DNA"/>
</dbReference>
<name>A0A0K2ZD86_9XANT</name>
<evidence type="ECO:0000313" key="3">
    <source>
        <dbReference type="Proteomes" id="UP000045978"/>
    </source>
</evidence>
<dbReference type="Gene3D" id="3.40.50.1010">
    <property type="entry name" value="5'-nuclease"/>
    <property type="match status" value="1"/>
</dbReference>
<proteinExistence type="predicted"/>
<gene>
    <name evidence="2" type="ORF">XTPLMG730_0420</name>
</gene>
<dbReference type="AlphaFoldDB" id="A0A0K2ZD86"/>
<accession>A0A0K2ZD86</accession>
<organism evidence="2 3">
    <name type="scientific">Xanthomonas graminis pv. phlei</name>
    <dbReference type="NCBI Taxonomy" id="487906"/>
    <lineage>
        <taxon>Bacteria</taxon>
        <taxon>Pseudomonadati</taxon>
        <taxon>Pseudomonadota</taxon>
        <taxon>Gammaproteobacteria</taxon>
        <taxon>Lysobacterales</taxon>
        <taxon>Lysobacteraceae</taxon>
        <taxon>Xanthomonas</taxon>
        <taxon>Xanthomonas translucens group</taxon>
        <taxon>Xanthomonas graminis</taxon>
    </lineage>
</organism>
<dbReference type="Pfam" id="PF01936">
    <property type="entry name" value="NYN"/>
    <property type="match status" value="1"/>
</dbReference>
<evidence type="ECO:0000313" key="2">
    <source>
        <dbReference type="EMBL" id="CTP83338.1"/>
    </source>
</evidence>
<evidence type="ECO:0000259" key="1">
    <source>
        <dbReference type="Pfam" id="PF01936"/>
    </source>
</evidence>
<dbReference type="CDD" id="cd18722">
    <property type="entry name" value="PIN_NicB-like"/>
    <property type="match status" value="1"/>
</dbReference>
<reference evidence="2 3" key="1">
    <citation type="submission" date="2015-07" db="EMBL/GenBank/DDBJ databases">
        <authorList>
            <person name="Noorani M."/>
        </authorList>
    </citation>
    <scope>NUCLEOTIDE SEQUENCE [LARGE SCALE GENOMIC DNA]</scope>
    <source>
        <strain evidence="2">LMG730</strain>
    </source>
</reference>
<protein>
    <recommendedName>
        <fullName evidence="1">NYN domain-containing protein</fullName>
    </recommendedName>
</protein>
<feature type="domain" description="NYN" evidence="1">
    <location>
        <begin position="280"/>
        <end position="326"/>
    </location>
</feature>